<evidence type="ECO:0000259" key="1">
    <source>
        <dbReference type="PROSITE" id="PS50181"/>
    </source>
</evidence>
<evidence type="ECO:0000313" key="2">
    <source>
        <dbReference type="EMBL" id="KAF5733229.1"/>
    </source>
</evidence>
<dbReference type="FunCoup" id="A0A7J7CGR4">
    <property type="interactions" value="2821"/>
</dbReference>
<dbReference type="Proteomes" id="UP000593562">
    <property type="component" value="Unassembled WGS sequence"/>
</dbReference>
<dbReference type="Gene3D" id="3.40.1000.30">
    <property type="match status" value="1"/>
</dbReference>
<dbReference type="PROSITE" id="PS50181">
    <property type="entry name" value="FBOX"/>
    <property type="match status" value="1"/>
</dbReference>
<dbReference type="Pfam" id="PF12937">
    <property type="entry name" value="F-box-like"/>
    <property type="match status" value="1"/>
</dbReference>
<dbReference type="InterPro" id="IPR036047">
    <property type="entry name" value="F-box-like_dom_sf"/>
</dbReference>
<accession>A0A7J7CGR4</accession>
<comment type="caution">
    <text evidence="2">The sequence shown here is derived from an EMBL/GenBank/DDBJ whole genome shotgun (WGS) entry which is preliminary data.</text>
</comment>
<evidence type="ECO:0000313" key="3">
    <source>
        <dbReference type="Proteomes" id="UP000593562"/>
    </source>
</evidence>
<name>A0A7J7CGR4_TRIWF</name>
<dbReference type="PANTHER" id="PTHR47602">
    <property type="entry name" value="F-BOX PROTEIN SKIP22"/>
    <property type="match status" value="1"/>
</dbReference>
<dbReference type="InParanoid" id="A0A7J7CGR4"/>
<organism evidence="2 3">
    <name type="scientific">Tripterygium wilfordii</name>
    <name type="common">Thunder God vine</name>
    <dbReference type="NCBI Taxonomy" id="458696"/>
    <lineage>
        <taxon>Eukaryota</taxon>
        <taxon>Viridiplantae</taxon>
        <taxon>Streptophyta</taxon>
        <taxon>Embryophyta</taxon>
        <taxon>Tracheophyta</taxon>
        <taxon>Spermatophyta</taxon>
        <taxon>Magnoliopsida</taxon>
        <taxon>eudicotyledons</taxon>
        <taxon>Gunneridae</taxon>
        <taxon>Pentapetalae</taxon>
        <taxon>rosids</taxon>
        <taxon>fabids</taxon>
        <taxon>Celastrales</taxon>
        <taxon>Celastraceae</taxon>
        <taxon>Tripterygium</taxon>
    </lineage>
</organism>
<dbReference type="SUPFAM" id="SSF81383">
    <property type="entry name" value="F-box domain"/>
    <property type="match status" value="1"/>
</dbReference>
<sequence length="303" mass="35023">MEEISDAGKRLSEPYYLRRVLREELGNDGSHHKLLVVAVHAVFMEAGFVGFDPVSGMRVDGFRFSEGQLSNTYSLSLWYTLPEFLPNESNSMPEFVVLKFQSMGHFMNVYGSMAKGSGSMSCRVCLNEEKFAPILSLVHTHLDKDMNDLYPEKEVFDFWKIVKDGLALPLLICLCDQNDLVLPACLMRLPAELKLRILELLSVVDTVRMGCVSPEMHYLSSNNDLWKQKFEEEFGKETLVPICPCDWKEKFASAWVDRKKQQKKKHILDHPLYRPIIHRIIWRHTDPFVNFPPELRDLNFPPV</sequence>
<proteinExistence type="predicted"/>
<protein>
    <submittedName>
        <fullName evidence="2">F-box family protein</fullName>
    </submittedName>
</protein>
<dbReference type="Gene3D" id="1.20.1280.50">
    <property type="match status" value="1"/>
</dbReference>
<dbReference type="InterPro" id="IPR001810">
    <property type="entry name" value="F-box_dom"/>
</dbReference>
<feature type="domain" description="F-box" evidence="1">
    <location>
        <begin position="183"/>
        <end position="229"/>
    </location>
</feature>
<reference evidence="2 3" key="1">
    <citation type="journal article" date="2020" name="Nat. Commun.">
        <title>Genome of Tripterygium wilfordii and identification of cytochrome P450 involved in triptolide biosynthesis.</title>
        <authorList>
            <person name="Tu L."/>
            <person name="Su P."/>
            <person name="Zhang Z."/>
            <person name="Gao L."/>
            <person name="Wang J."/>
            <person name="Hu T."/>
            <person name="Zhou J."/>
            <person name="Zhang Y."/>
            <person name="Zhao Y."/>
            <person name="Liu Y."/>
            <person name="Song Y."/>
            <person name="Tong Y."/>
            <person name="Lu Y."/>
            <person name="Yang J."/>
            <person name="Xu C."/>
            <person name="Jia M."/>
            <person name="Peters R.J."/>
            <person name="Huang L."/>
            <person name="Gao W."/>
        </authorList>
    </citation>
    <scope>NUCLEOTIDE SEQUENCE [LARGE SCALE GENOMIC DNA]</scope>
    <source>
        <strain evidence="3">cv. XIE 37</strain>
        <tissue evidence="2">Leaf</tissue>
    </source>
</reference>
<dbReference type="PANTHER" id="PTHR47602:SF2">
    <property type="entry name" value="F-BOX PROTEIN SKIP22"/>
    <property type="match status" value="1"/>
</dbReference>
<keyword evidence="3" id="KW-1185">Reference proteome</keyword>
<dbReference type="EMBL" id="JAAARO010000017">
    <property type="protein sequence ID" value="KAF5733229.1"/>
    <property type="molecule type" value="Genomic_DNA"/>
</dbReference>
<gene>
    <name evidence="2" type="ORF">HS088_TW17G00770</name>
</gene>
<dbReference type="AlphaFoldDB" id="A0A7J7CGR4"/>
<dbReference type="CDD" id="cd22165">
    <property type="entry name" value="F-box_AtSKIP22-like"/>
    <property type="match status" value="1"/>
</dbReference>